<protein>
    <submittedName>
        <fullName evidence="4">Secreted protein</fullName>
    </submittedName>
</protein>
<feature type="chain" id="PRO_5044551885" evidence="1">
    <location>
        <begin position="17"/>
        <end position="143"/>
    </location>
</feature>
<reference evidence="2 3" key="1">
    <citation type="submission" date="2018-11" db="EMBL/GenBank/DDBJ databases">
        <authorList>
            <consortium name="Pathogen Informatics"/>
        </authorList>
    </citation>
    <scope>NUCLEOTIDE SEQUENCE [LARGE SCALE GENOMIC DNA]</scope>
</reference>
<name>A0A183G6B0_HELPZ</name>
<organism evidence="3 4">
    <name type="scientific">Heligmosomoides polygyrus</name>
    <name type="common">Parasitic roundworm</name>
    <dbReference type="NCBI Taxonomy" id="6339"/>
    <lineage>
        <taxon>Eukaryota</taxon>
        <taxon>Metazoa</taxon>
        <taxon>Ecdysozoa</taxon>
        <taxon>Nematoda</taxon>
        <taxon>Chromadorea</taxon>
        <taxon>Rhabditida</taxon>
        <taxon>Rhabditina</taxon>
        <taxon>Rhabditomorpha</taxon>
        <taxon>Strongyloidea</taxon>
        <taxon>Heligmosomidae</taxon>
        <taxon>Heligmosomoides</taxon>
    </lineage>
</organism>
<dbReference type="AlphaFoldDB" id="A0A183G6B0"/>
<evidence type="ECO:0000313" key="2">
    <source>
        <dbReference type="EMBL" id="VDP08266.1"/>
    </source>
</evidence>
<gene>
    <name evidence="2" type="ORF">HPBE_LOCUS17223</name>
</gene>
<accession>A0A183G6B0</accession>
<dbReference type="WBParaSite" id="HPBE_0001722401-mRNA-1">
    <property type="protein sequence ID" value="HPBE_0001722401-mRNA-1"/>
    <property type="gene ID" value="HPBE_0001722401"/>
</dbReference>
<feature type="signal peptide" evidence="1">
    <location>
        <begin position="1"/>
        <end position="16"/>
    </location>
</feature>
<keyword evidence="3" id="KW-1185">Reference proteome</keyword>
<reference evidence="4" key="2">
    <citation type="submission" date="2019-09" db="UniProtKB">
        <authorList>
            <consortium name="WormBaseParasite"/>
        </authorList>
    </citation>
    <scope>IDENTIFICATION</scope>
</reference>
<keyword evidence="1" id="KW-0732">Signal</keyword>
<accession>A0A3P8EMC2</accession>
<evidence type="ECO:0000313" key="4">
    <source>
        <dbReference type="WBParaSite" id="HPBE_0001722401-mRNA-1"/>
    </source>
</evidence>
<dbReference type="EMBL" id="UZAH01029869">
    <property type="protein sequence ID" value="VDP08266.1"/>
    <property type="molecule type" value="Genomic_DNA"/>
</dbReference>
<sequence>MRYVILFLVVPVLLLAAPSGPPCSAVKSHVKTYHRGQPLDAVHSKALKELIDILRGGRSIPNLDHVDPKDTKNIRLPLFTMELQEIDQNDNEASVKQLSVFDSNGEEVTSVVYVFDGETYTPLEEGDFERVVHICETLRNMSA</sequence>
<proteinExistence type="predicted"/>
<evidence type="ECO:0000313" key="3">
    <source>
        <dbReference type="Proteomes" id="UP000050761"/>
    </source>
</evidence>
<dbReference type="Proteomes" id="UP000050761">
    <property type="component" value="Unassembled WGS sequence"/>
</dbReference>
<evidence type="ECO:0000256" key="1">
    <source>
        <dbReference type="SAM" id="SignalP"/>
    </source>
</evidence>